<comment type="caution">
    <text evidence="1">The sequence shown here is derived from an EMBL/GenBank/DDBJ whole genome shotgun (WGS) entry which is preliminary data.</text>
</comment>
<protein>
    <submittedName>
        <fullName evidence="1">Uncharacterized protein</fullName>
    </submittedName>
</protein>
<dbReference type="EMBL" id="BGPR01020972">
    <property type="protein sequence ID" value="GBN85821.1"/>
    <property type="molecule type" value="Genomic_DNA"/>
</dbReference>
<keyword evidence="2" id="KW-1185">Reference proteome</keyword>
<dbReference type="Proteomes" id="UP000499080">
    <property type="component" value="Unassembled WGS sequence"/>
</dbReference>
<reference evidence="1 2" key="1">
    <citation type="journal article" date="2019" name="Sci. Rep.">
        <title>Orb-weaving spider Araneus ventricosus genome elucidates the spidroin gene catalogue.</title>
        <authorList>
            <person name="Kono N."/>
            <person name="Nakamura H."/>
            <person name="Ohtoshi R."/>
            <person name="Moran D.A.P."/>
            <person name="Shinohara A."/>
            <person name="Yoshida Y."/>
            <person name="Fujiwara M."/>
            <person name="Mori M."/>
            <person name="Tomita M."/>
            <person name="Arakawa K."/>
        </authorList>
    </citation>
    <scope>NUCLEOTIDE SEQUENCE [LARGE SCALE GENOMIC DNA]</scope>
</reference>
<evidence type="ECO:0000313" key="2">
    <source>
        <dbReference type="Proteomes" id="UP000499080"/>
    </source>
</evidence>
<gene>
    <name evidence="1" type="ORF">AVEN_116074_1</name>
</gene>
<dbReference type="AlphaFoldDB" id="A0A4Y2SD22"/>
<evidence type="ECO:0000313" key="1">
    <source>
        <dbReference type="EMBL" id="GBN85821.1"/>
    </source>
</evidence>
<sequence>MRIVLKFQLHAYGFPCLLDLNNSLKILNGLEQKFPTRYGPVRGTRLLSTCLSQQSGNDATLTCPEDRFPQMKGLRRIEPFFIAKDIRRRDVSV</sequence>
<name>A0A4Y2SD22_ARAVE</name>
<accession>A0A4Y2SD22</accession>
<organism evidence="1 2">
    <name type="scientific">Araneus ventricosus</name>
    <name type="common">Orbweaver spider</name>
    <name type="synonym">Epeira ventricosa</name>
    <dbReference type="NCBI Taxonomy" id="182803"/>
    <lineage>
        <taxon>Eukaryota</taxon>
        <taxon>Metazoa</taxon>
        <taxon>Ecdysozoa</taxon>
        <taxon>Arthropoda</taxon>
        <taxon>Chelicerata</taxon>
        <taxon>Arachnida</taxon>
        <taxon>Araneae</taxon>
        <taxon>Araneomorphae</taxon>
        <taxon>Entelegynae</taxon>
        <taxon>Araneoidea</taxon>
        <taxon>Araneidae</taxon>
        <taxon>Araneus</taxon>
    </lineage>
</organism>
<proteinExistence type="predicted"/>